<dbReference type="InterPro" id="IPR004358">
    <property type="entry name" value="Sig_transdc_His_kin-like_C"/>
</dbReference>
<comment type="catalytic activity">
    <reaction evidence="1">
        <text>ATP + protein L-histidine = ADP + protein N-phospho-L-histidine.</text>
        <dbReference type="EC" id="2.7.13.3"/>
    </reaction>
</comment>
<feature type="domain" description="Histidine kinase" evidence="7">
    <location>
        <begin position="182"/>
        <end position="393"/>
    </location>
</feature>
<protein>
    <recommendedName>
        <fullName evidence="2">histidine kinase</fullName>
        <ecNumber evidence="2">2.7.13.3</ecNumber>
    </recommendedName>
</protein>
<evidence type="ECO:0000256" key="1">
    <source>
        <dbReference type="ARBA" id="ARBA00000085"/>
    </source>
</evidence>
<evidence type="ECO:0000313" key="9">
    <source>
        <dbReference type="Proteomes" id="UP000660862"/>
    </source>
</evidence>
<reference evidence="8" key="1">
    <citation type="journal article" date="2014" name="Int. J. Syst. Evol. Microbiol.">
        <title>Complete genome sequence of Corynebacterium casei LMG S-19264T (=DSM 44701T), isolated from a smear-ripened cheese.</title>
        <authorList>
            <consortium name="US DOE Joint Genome Institute (JGI-PGF)"/>
            <person name="Walter F."/>
            <person name="Albersmeier A."/>
            <person name="Kalinowski J."/>
            <person name="Ruckert C."/>
        </authorList>
    </citation>
    <scope>NUCLEOTIDE SEQUENCE</scope>
    <source>
        <strain evidence="8">CGMCC 1.12195</strain>
    </source>
</reference>
<keyword evidence="3" id="KW-0597">Phosphoprotein</keyword>
<dbReference type="InterPro" id="IPR036097">
    <property type="entry name" value="HisK_dim/P_sf"/>
</dbReference>
<organism evidence="8 9">
    <name type="scientific">Parapedobacter pyrenivorans</name>
    <dbReference type="NCBI Taxonomy" id="1305674"/>
    <lineage>
        <taxon>Bacteria</taxon>
        <taxon>Pseudomonadati</taxon>
        <taxon>Bacteroidota</taxon>
        <taxon>Sphingobacteriia</taxon>
        <taxon>Sphingobacteriales</taxon>
        <taxon>Sphingobacteriaceae</taxon>
        <taxon>Parapedobacter</taxon>
    </lineage>
</organism>
<evidence type="ECO:0000256" key="5">
    <source>
        <dbReference type="ARBA" id="ARBA00022777"/>
    </source>
</evidence>
<dbReference type="RefSeq" id="WP_188508459.1">
    <property type="nucleotide sequence ID" value="NZ_BMER01000007.1"/>
</dbReference>
<dbReference type="InterPro" id="IPR003594">
    <property type="entry name" value="HATPase_dom"/>
</dbReference>
<dbReference type="SMART" id="SM00388">
    <property type="entry name" value="HisKA"/>
    <property type="match status" value="1"/>
</dbReference>
<dbReference type="PROSITE" id="PS50109">
    <property type="entry name" value="HIS_KIN"/>
    <property type="match status" value="1"/>
</dbReference>
<evidence type="ECO:0000256" key="4">
    <source>
        <dbReference type="ARBA" id="ARBA00022679"/>
    </source>
</evidence>
<dbReference type="PRINTS" id="PR00344">
    <property type="entry name" value="BCTRLSENSOR"/>
</dbReference>
<comment type="caution">
    <text evidence="8">The sequence shown here is derived from an EMBL/GenBank/DDBJ whole genome shotgun (WGS) entry which is preliminary data.</text>
</comment>
<dbReference type="EMBL" id="BMER01000007">
    <property type="protein sequence ID" value="GGH04279.1"/>
    <property type="molecule type" value="Genomic_DNA"/>
</dbReference>
<proteinExistence type="predicted"/>
<dbReference type="GO" id="GO:0000155">
    <property type="term" value="F:phosphorelay sensor kinase activity"/>
    <property type="evidence" value="ECO:0007669"/>
    <property type="project" value="InterPro"/>
</dbReference>
<dbReference type="EC" id="2.7.13.3" evidence="2"/>
<keyword evidence="6" id="KW-0902">Two-component regulatory system</keyword>
<accession>A0A917I1S9</accession>
<evidence type="ECO:0000256" key="2">
    <source>
        <dbReference type="ARBA" id="ARBA00012438"/>
    </source>
</evidence>
<dbReference type="PANTHER" id="PTHR43711">
    <property type="entry name" value="TWO-COMPONENT HISTIDINE KINASE"/>
    <property type="match status" value="1"/>
</dbReference>
<keyword evidence="5" id="KW-0418">Kinase</keyword>
<gene>
    <name evidence="8" type="ORF">GCM10007415_45680</name>
</gene>
<evidence type="ECO:0000259" key="7">
    <source>
        <dbReference type="PROSITE" id="PS50109"/>
    </source>
</evidence>
<dbReference type="Pfam" id="PF00512">
    <property type="entry name" value="HisKA"/>
    <property type="match status" value="1"/>
</dbReference>
<dbReference type="Proteomes" id="UP000660862">
    <property type="component" value="Unassembled WGS sequence"/>
</dbReference>
<dbReference type="SUPFAM" id="SSF55874">
    <property type="entry name" value="ATPase domain of HSP90 chaperone/DNA topoisomerase II/histidine kinase"/>
    <property type="match status" value="1"/>
</dbReference>
<evidence type="ECO:0000256" key="3">
    <source>
        <dbReference type="ARBA" id="ARBA00022553"/>
    </source>
</evidence>
<dbReference type="InterPro" id="IPR050736">
    <property type="entry name" value="Sensor_HK_Regulatory"/>
</dbReference>
<reference evidence="8" key="2">
    <citation type="submission" date="2020-09" db="EMBL/GenBank/DDBJ databases">
        <authorList>
            <person name="Sun Q."/>
            <person name="Zhou Y."/>
        </authorList>
    </citation>
    <scope>NUCLEOTIDE SEQUENCE</scope>
    <source>
        <strain evidence="8">CGMCC 1.12195</strain>
    </source>
</reference>
<dbReference type="InterPro" id="IPR005467">
    <property type="entry name" value="His_kinase_dom"/>
</dbReference>
<dbReference type="PANTHER" id="PTHR43711:SF26">
    <property type="entry name" value="SENSOR HISTIDINE KINASE RCSC"/>
    <property type="match status" value="1"/>
</dbReference>
<name>A0A917I1S9_9SPHI</name>
<dbReference type="Gene3D" id="3.30.565.10">
    <property type="entry name" value="Histidine kinase-like ATPase, C-terminal domain"/>
    <property type="match status" value="1"/>
</dbReference>
<dbReference type="InterPro" id="IPR036890">
    <property type="entry name" value="HATPase_C_sf"/>
</dbReference>
<dbReference type="SMART" id="SM00387">
    <property type="entry name" value="HATPase_c"/>
    <property type="match status" value="1"/>
</dbReference>
<keyword evidence="9" id="KW-1185">Reference proteome</keyword>
<sequence>MKELATITLENEMDLTLAYKRSIRTAELLGLTKSTQTAFATAVSEVCREVIDKAFDGLLHLGTTKIDNRYFITASITARVEDDFPRNATGIEYAQKLVPVLDILLGESGLEIVLKLGIPHSARVDQSKIAAVNKQMDEEGPISAYEEVKIRNAALFRQSQQQELALMNATYLDQQKNEFLSVASHELNTPLTILRAYAQIALRESKDGPLTKYLSKIELQSIKLGQLIGQLLDISKIENGKLTYEKEVTSASAFLGGCMEAGHLLFPTHELILDVDCACNLLIDPIRLEQVINNLLSNAVKYSESGPVRITARADQRFLTISVIDEGMGMSEDTQSHIFDKFFRATQITKSHSGLGMGLYIAARIISDHGGTIQVESVLGGGTTMSVVLPVVN</sequence>
<dbReference type="SUPFAM" id="SSF47384">
    <property type="entry name" value="Homodimeric domain of signal transducing histidine kinase"/>
    <property type="match status" value="1"/>
</dbReference>
<dbReference type="AlphaFoldDB" id="A0A917I1S9"/>
<dbReference type="Gene3D" id="1.10.287.130">
    <property type="match status" value="1"/>
</dbReference>
<dbReference type="InterPro" id="IPR003661">
    <property type="entry name" value="HisK_dim/P_dom"/>
</dbReference>
<dbReference type="CDD" id="cd00082">
    <property type="entry name" value="HisKA"/>
    <property type="match status" value="1"/>
</dbReference>
<evidence type="ECO:0000313" key="8">
    <source>
        <dbReference type="EMBL" id="GGH04279.1"/>
    </source>
</evidence>
<keyword evidence="4" id="KW-0808">Transferase</keyword>
<dbReference type="Pfam" id="PF02518">
    <property type="entry name" value="HATPase_c"/>
    <property type="match status" value="1"/>
</dbReference>
<evidence type="ECO:0000256" key="6">
    <source>
        <dbReference type="ARBA" id="ARBA00023012"/>
    </source>
</evidence>